<dbReference type="PROSITE" id="PS01129">
    <property type="entry name" value="PSI_RLU"/>
    <property type="match status" value="1"/>
</dbReference>
<comment type="catalytic activity">
    <reaction evidence="6">
        <text>a uridine in RNA = a pseudouridine in RNA</text>
        <dbReference type="Rhea" id="RHEA:48348"/>
        <dbReference type="Rhea" id="RHEA-COMP:12068"/>
        <dbReference type="Rhea" id="RHEA-COMP:12069"/>
        <dbReference type="ChEBI" id="CHEBI:65314"/>
        <dbReference type="ChEBI" id="CHEBI:65315"/>
    </reaction>
</comment>
<name>A0A1U7DFX8_9RHOB</name>
<reference evidence="7 8" key="1">
    <citation type="submission" date="2017-01" db="EMBL/GenBank/DDBJ databases">
        <title>Genomic analysis of Xuhuaishuia manganoxidans DY6-4.</title>
        <authorList>
            <person name="Wang X."/>
        </authorList>
    </citation>
    <scope>NUCLEOTIDE SEQUENCE [LARGE SCALE GENOMIC DNA]</scope>
    <source>
        <strain evidence="7 8">DY6-4</strain>
    </source>
</reference>
<dbReference type="SUPFAM" id="SSF55120">
    <property type="entry name" value="Pseudouridine synthase"/>
    <property type="match status" value="1"/>
</dbReference>
<dbReference type="Pfam" id="PF00849">
    <property type="entry name" value="PseudoU_synth_2"/>
    <property type="match status" value="1"/>
</dbReference>
<evidence type="ECO:0000256" key="1">
    <source>
        <dbReference type="ARBA" id="ARBA00010876"/>
    </source>
</evidence>
<dbReference type="Gene3D" id="3.10.290.10">
    <property type="entry name" value="RNA-binding S4 domain"/>
    <property type="match status" value="1"/>
</dbReference>
<dbReference type="GO" id="GO:0003723">
    <property type="term" value="F:RNA binding"/>
    <property type="evidence" value="ECO:0007669"/>
    <property type="project" value="UniProtKB-KW"/>
</dbReference>
<protein>
    <recommendedName>
        <fullName evidence="6">Pseudouridine synthase</fullName>
        <ecNumber evidence="6">5.4.99.-</ecNumber>
    </recommendedName>
</protein>
<dbReference type="Pfam" id="PF01479">
    <property type="entry name" value="S4"/>
    <property type="match status" value="1"/>
</dbReference>
<dbReference type="InterPro" id="IPR020103">
    <property type="entry name" value="PsdUridine_synth_cat_dom_sf"/>
</dbReference>
<dbReference type="NCBIfam" id="TIGR00005">
    <property type="entry name" value="rluA_subfam"/>
    <property type="match status" value="1"/>
</dbReference>
<keyword evidence="8" id="KW-1185">Reference proteome</keyword>
<dbReference type="InterPro" id="IPR006225">
    <property type="entry name" value="PsdUridine_synth_RluC/D"/>
</dbReference>
<evidence type="ECO:0000256" key="4">
    <source>
        <dbReference type="ARBA" id="ARBA00036882"/>
    </source>
</evidence>
<evidence type="ECO:0000256" key="3">
    <source>
        <dbReference type="ARBA" id="ARBA00023235"/>
    </source>
</evidence>
<keyword evidence="2" id="KW-0694">RNA-binding</keyword>
<dbReference type="InterPro" id="IPR036986">
    <property type="entry name" value="S4_RNA-bd_sf"/>
</dbReference>
<comment type="catalytic activity">
    <reaction evidence="4">
        <text>uridine(1911/1915/1917) in 23S rRNA = pseudouridine(1911/1915/1917) in 23S rRNA</text>
        <dbReference type="Rhea" id="RHEA:42524"/>
        <dbReference type="Rhea" id="RHEA-COMP:10097"/>
        <dbReference type="Rhea" id="RHEA-COMP:10098"/>
        <dbReference type="ChEBI" id="CHEBI:65314"/>
        <dbReference type="ChEBI" id="CHEBI:65315"/>
        <dbReference type="EC" id="5.4.99.23"/>
    </reaction>
</comment>
<dbReference type="PROSITE" id="PS50889">
    <property type="entry name" value="S4"/>
    <property type="match status" value="1"/>
</dbReference>
<organism evidence="7 8">
    <name type="scientific">Brevirhabdus pacifica</name>
    <dbReference type="NCBI Taxonomy" id="1267768"/>
    <lineage>
        <taxon>Bacteria</taxon>
        <taxon>Pseudomonadati</taxon>
        <taxon>Pseudomonadota</taxon>
        <taxon>Alphaproteobacteria</taxon>
        <taxon>Rhodobacterales</taxon>
        <taxon>Paracoccaceae</taxon>
        <taxon>Brevirhabdus</taxon>
    </lineage>
</organism>
<evidence type="ECO:0000256" key="5">
    <source>
        <dbReference type="ARBA" id="ARBA00056072"/>
    </source>
</evidence>
<evidence type="ECO:0000256" key="2">
    <source>
        <dbReference type="ARBA" id="ARBA00022884"/>
    </source>
</evidence>
<sequence length="351" mass="37498">MNGSPTEKVETVEFRIAADPPARLDKALSRDVPEQAALSRTRLARLIAEGGVACNGITVTDPKGRVAEGDLVRIAVPVAIDSHILAEEIPLEILHEDDDLIVLNKPAGMVVHPAPGSPSGTLVNALLHHFDGRLSGVGGEKRPGVVHRIDKDTSGLLVVAKSDAAHHGLAAQFEAHSVERRYLALCHGVPDPGDPRVRGMRGVSFEAGDLLKITTQLARHKTDRQRQAVLFQGGRHAVTRVRLLERFGNPGAVALAECRLETGRTHQIRVHMAHIGHGLIGDATYGGRRKSSAKALGEGLAAQVMAFPRQALHAATLGFEHPVTGETLRFEAAPPEDMARLIAALREGAGR</sequence>
<dbReference type="EC" id="5.4.99.-" evidence="6"/>
<dbReference type="InterPro" id="IPR050188">
    <property type="entry name" value="RluA_PseudoU_synthase"/>
</dbReference>
<evidence type="ECO:0000256" key="6">
    <source>
        <dbReference type="RuleBase" id="RU362028"/>
    </source>
</evidence>
<dbReference type="STRING" id="1267768.BV394_03245"/>
<dbReference type="Proteomes" id="UP000187266">
    <property type="component" value="Chromosome"/>
</dbReference>
<accession>A0A2M9DFN5</accession>
<dbReference type="SMART" id="SM00363">
    <property type="entry name" value="S4"/>
    <property type="match status" value="1"/>
</dbReference>
<dbReference type="RefSeq" id="WP_076978889.1">
    <property type="nucleotide sequence ID" value="NZ_CP019124.1"/>
</dbReference>
<comment type="function">
    <text evidence="5">Responsible for synthesis of pseudouridine from uracil at positions 1911, 1915 and 1917 in 23S ribosomal RNA.</text>
</comment>
<dbReference type="FunFam" id="3.30.2350.10:FF:000006">
    <property type="entry name" value="Pseudouridine synthase"/>
    <property type="match status" value="1"/>
</dbReference>
<dbReference type="CDD" id="cd02869">
    <property type="entry name" value="PseudoU_synth_RluA_like"/>
    <property type="match status" value="1"/>
</dbReference>
<dbReference type="PANTHER" id="PTHR21600:SF44">
    <property type="entry name" value="RIBOSOMAL LARGE SUBUNIT PSEUDOURIDINE SYNTHASE D"/>
    <property type="match status" value="1"/>
</dbReference>
<proteinExistence type="inferred from homology"/>
<dbReference type="AlphaFoldDB" id="A0A1U7DFX8"/>
<dbReference type="Gene3D" id="3.30.2350.10">
    <property type="entry name" value="Pseudouridine synthase"/>
    <property type="match status" value="1"/>
</dbReference>
<dbReference type="SUPFAM" id="SSF55174">
    <property type="entry name" value="Alpha-L RNA-binding motif"/>
    <property type="match status" value="1"/>
</dbReference>
<dbReference type="GO" id="GO:0000455">
    <property type="term" value="P:enzyme-directed rRNA pseudouridine synthesis"/>
    <property type="evidence" value="ECO:0007669"/>
    <property type="project" value="UniProtKB-ARBA"/>
</dbReference>
<dbReference type="CDD" id="cd00165">
    <property type="entry name" value="S4"/>
    <property type="match status" value="1"/>
</dbReference>
<dbReference type="GO" id="GO:0160140">
    <property type="term" value="F:23S rRNA pseudouridine(1911/1915/1917) synthase activity"/>
    <property type="evidence" value="ECO:0007669"/>
    <property type="project" value="UniProtKB-EC"/>
</dbReference>
<evidence type="ECO:0000313" key="8">
    <source>
        <dbReference type="Proteomes" id="UP000187266"/>
    </source>
</evidence>
<dbReference type="InterPro" id="IPR006145">
    <property type="entry name" value="PsdUridine_synth_RsuA/RluA"/>
</dbReference>
<comment type="similarity">
    <text evidence="1 6">Belongs to the pseudouridine synthase RluA family.</text>
</comment>
<accession>A0A1U7DFX8</accession>
<dbReference type="EMBL" id="CP019124">
    <property type="protein sequence ID" value="APX88866.1"/>
    <property type="molecule type" value="Genomic_DNA"/>
</dbReference>
<dbReference type="PANTHER" id="PTHR21600">
    <property type="entry name" value="MITOCHONDRIAL RNA PSEUDOURIDINE SYNTHASE"/>
    <property type="match status" value="1"/>
</dbReference>
<dbReference type="InterPro" id="IPR002942">
    <property type="entry name" value="S4_RNA-bd"/>
</dbReference>
<dbReference type="InterPro" id="IPR006224">
    <property type="entry name" value="PsdUridine_synth_RluA-like_CS"/>
</dbReference>
<gene>
    <name evidence="7" type="ORF">BV394_03245</name>
</gene>
<keyword evidence="3 6" id="KW-0413">Isomerase</keyword>
<evidence type="ECO:0000313" key="7">
    <source>
        <dbReference type="EMBL" id="APX88866.1"/>
    </source>
</evidence>
<dbReference type="OrthoDB" id="9807829at2"/>